<feature type="region of interest" description="Disordered" evidence="1">
    <location>
        <begin position="1"/>
        <end position="21"/>
    </location>
</feature>
<evidence type="ECO:0000313" key="2">
    <source>
        <dbReference type="EMBL" id="VCW68534.1"/>
    </source>
</evidence>
<name>A0A9X9PVU7_GULGU</name>
<comment type="caution">
    <text evidence="2">The sequence shown here is derived from an EMBL/GenBank/DDBJ whole genome shotgun (WGS) entry which is preliminary data.</text>
</comment>
<sequence length="54" mass="5786">MMGSWPFQGTPQACRVREEPTKEAGLGQTEGACLLLPQPQALCTSCFLSVTPSM</sequence>
<organism evidence="2 3">
    <name type="scientific">Gulo gulo</name>
    <name type="common">Wolverine</name>
    <name type="synonym">Gluton</name>
    <dbReference type="NCBI Taxonomy" id="48420"/>
    <lineage>
        <taxon>Eukaryota</taxon>
        <taxon>Metazoa</taxon>
        <taxon>Chordata</taxon>
        <taxon>Craniata</taxon>
        <taxon>Vertebrata</taxon>
        <taxon>Euteleostomi</taxon>
        <taxon>Mammalia</taxon>
        <taxon>Eutheria</taxon>
        <taxon>Laurasiatheria</taxon>
        <taxon>Carnivora</taxon>
        <taxon>Caniformia</taxon>
        <taxon>Musteloidea</taxon>
        <taxon>Mustelidae</taxon>
        <taxon>Guloninae</taxon>
        <taxon>Gulo</taxon>
    </lineage>
</organism>
<dbReference type="Proteomes" id="UP000269945">
    <property type="component" value="Unassembled WGS sequence"/>
</dbReference>
<reference evidence="2 3" key="1">
    <citation type="submission" date="2018-10" db="EMBL/GenBank/DDBJ databases">
        <authorList>
            <person name="Ekblom R."/>
            <person name="Jareborg N."/>
        </authorList>
    </citation>
    <scope>NUCLEOTIDE SEQUENCE [LARGE SCALE GENOMIC DNA]</scope>
    <source>
        <tissue evidence="2">Muscle</tissue>
    </source>
</reference>
<dbReference type="EMBL" id="CYRY02003993">
    <property type="protein sequence ID" value="VCW68534.1"/>
    <property type="molecule type" value="Genomic_DNA"/>
</dbReference>
<evidence type="ECO:0000313" key="3">
    <source>
        <dbReference type="Proteomes" id="UP000269945"/>
    </source>
</evidence>
<keyword evidence="3" id="KW-1185">Reference proteome</keyword>
<evidence type="ECO:0000256" key="1">
    <source>
        <dbReference type="SAM" id="MobiDB-lite"/>
    </source>
</evidence>
<gene>
    <name evidence="2" type="ORF">BN2614_LOCUS1</name>
</gene>
<accession>A0A9X9PVU7</accession>
<dbReference type="AlphaFoldDB" id="A0A9X9PVU7"/>
<protein>
    <submittedName>
        <fullName evidence="2">Uncharacterized protein</fullName>
    </submittedName>
</protein>
<proteinExistence type="predicted"/>